<gene>
    <name evidence="1" type="ORF">KPSA3_05198</name>
</gene>
<dbReference type="EMBL" id="BGKA01000191">
    <property type="protein sequence ID" value="GBH19192.1"/>
    <property type="molecule type" value="Genomic_DNA"/>
</dbReference>
<dbReference type="AlphaFoldDB" id="A0AAN4Q8D4"/>
<dbReference type="Proteomes" id="UP000248291">
    <property type="component" value="Unassembled WGS sequence"/>
</dbReference>
<proteinExistence type="predicted"/>
<organism evidence="1 2">
    <name type="scientific">Pseudomonas syringae pv. actinidiae</name>
    <dbReference type="NCBI Taxonomy" id="103796"/>
    <lineage>
        <taxon>Bacteria</taxon>
        <taxon>Pseudomonadati</taxon>
        <taxon>Pseudomonadota</taxon>
        <taxon>Gammaproteobacteria</taxon>
        <taxon>Pseudomonadales</taxon>
        <taxon>Pseudomonadaceae</taxon>
        <taxon>Pseudomonas</taxon>
        <taxon>Pseudomonas syringae</taxon>
    </lineage>
</organism>
<protein>
    <submittedName>
        <fullName evidence="1">Uncharacterized protein</fullName>
    </submittedName>
</protein>
<name>A0AAN4Q8D4_PSESF</name>
<accession>A0AAN4Q8D4</accession>
<evidence type="ECO:0000313" key="1">
    <source>
        <dbReference type="EMBL" id="GBH19192.1"/>
    </source>
</evidence>
<reference evidence="1 2" key="1">
    <citation type="submission" date="2018-04" db="EMBL/GenBank/DDBJ databases">
        <title>Draft genome sequence of Pseudomonas syringae pv. actinidiae biovar 3 strains isolated from kiwifruit in Kagawa prefecture.</title>
        <authorList>
            <person name="Tabuchi M."/>
            <person name="Saito M."/>
            <person name="Fujiwara S."/>
            <person name="Sasa N."/>
            <person name="Akimitsu K."/>
            <person name="Gomi K."/>
            <person name="Konishi-Sugita S."/>
            <person name="Hamano K."/>
            <person name="Kataoka I."/>
        </authorList>
    </citation>
    <scope>NUCLEOTIDE SEQUENCE [LARGE SCALE GENOMIC DNA]</scope>
    <source>
        <strain evidence="1 2">MAFF212211</strain>
    </source>
</reference>
<evidence type="ECO:0000313" key="2">
    <source>
        <dbReference type="Proteomes" id="UP000248291"/>
    </source>
</evidence>
<sequence length="204" mass="23863">MIERVLFLDRRSGQRLEFRYHNRFRLDNRLRRLFSRVIGQQLFYIFGVKLCRQCSRTGCYCRGGNCRGSRRRGRFRSLRRYRRNRLQGRVTFFQLLDLSFTLSRSHQLALMRGVGFVIALFSIDFHQLEANIIARRVVLDRFLEQFDRLIHAPVSNMDLGLHQRVSRTLASSGGSGSSTCAHTDIGRRHVKPVEAGLRCVHVHV</sequence>
<comment type="caution">
    <text evidence="1">The sequence shown here is derived from an EMBL/GenBank/DDBJ whole genome shotgun (WGS) entry which is preliminary data.</text>
</comment>